<protein>
    <submittedName>
        <fullName evidence="4">C2H2-type zinc finger protein</fullName>
    </submittedName>
</protein>
<keyword evidence="2" id="KW-0472">Membrane</keyword>
<dbReference type="AlphaFoldDB" id="A0ABD5S3E2"/>
<evidence type="ECO:0000259" key="3">
    <source>
        <dbReference type="PROSITE" id="PS00028"/>
    </source>
</evidence>
<feature type="region of interest" description="Disordered" evidence="1">
    <location>
        <begin position="1"/>
        <end position="37"/>
    </location>
</feature>
<organism evidence="4 5">
    <name type="scientific">Halobium palmae</name>
    <dbReference type="NCBI Taxonomy" id="1776492"/>
    <lineage>
        <taxon>Archaea</taxon>
        <taxon>Methanobacteriati</taxon>
        <taxon>Methanobacteriota</taxon>
        <taxon>Stenosarchaea group</taxon>
        <taxon>Halobacteria</taxon>
        <taxon>Halobacteriales</taxon>
        <taxon>Haloferacaceae</taxon>
        <taxon>Halobium</taxon>
    </lineage>
</organism>
<accession>A0ABD5S3E2</accession>
<evidence type="ECO:0000256" key="2">
    <source>
        <dbReference type="SAM" id="Phobius"/>
    </source>
</evidence>
<dbReference type="PROSITE" id="PS00028">
    <property type="entry name" value="ZINC_FINGER_C2H2_1"/>
    <property type="match status" value="1"/>
</dbReference>
<evidence type="ECO:0000313" key="5">
    <source>
        <dbReference type="Proteomes" id="UP001596328"/>
    </source>
</evidence>
<keyword evidence="5" id="KW-1185">Reference proteome</keyword>
<comment type="caution">
    <text evidence="4">The sequence shown here is derived from an EMBL/GenBank/DDBJ whole genome shotgun (WGS) entry which is preliminary data.</text>
</comment>
<keyword evidence="2" id="KW-1133">Transmembrane helix</keyword>
<evidence type="ECO:0000256" key="1">
    <source>
        <dbReference type="SAM" id="MobiDB-lite"/>
    </source>
</evidence>
<dbReference type="EMBL" id="JBHSWU010000963">
    <property type="protein sequence ID" value="MFC6726218.1"/>
    <property type="molecule type" value="Genomic_DNA"/>
</dbReference>
<gene>
    <name evidence="4" type="ORF">ACFQE1_17985</name>
</gene>
<feature type="transmembrane region" description="Helical" evidence="2">
    <location>
        <begin position="95"/>
        <end position="115"/>
    </location>
</feature>
<evidence type="ECO:0000313" key="4">
    <source>
        <dbReference type="EMBL" id="MFC6726218.1"/>
    </source>
</evidence>
<reference evidence="4 5" key="1">
    <citation type="journal article" date="2019" name="Int. J. Syst. Evol. Microbiol.">
        <title>The Global Catalogue of Microorganisms (GCM) 10K type strain sequencing project: providing services to taxonomists for standard genome sequencing and annotation.</title>
        <authorList>
            <consortium name="The Broad Institute Genomics Platform"/>
            <consortium name="The Broad Institute Genome Sequencing Center for Infectious Disease"/>
            <person name="Wu L."/>
            <person name="Ma J."/>
        </authorList>
    </citation>
    <scope>NUCLEOTIDE SEQUENCE [LARGE SCALE GENOMIC DNA]</scope>
    <source>
        <strain evidence="4 5">NBRC 111368</strain>
    </source>
</reference>
<proteinExistence type="predicted"/>
<dbReference type="Proteomes" id="UP001596328">
    <property type="component" value="Unassembled WGS sequence"/>
</dbReference>
<feature type="domain" description="C2H2-type" evidence="3">
    <location>
        <begin position="46"/>
        <end position="67"/>
    </location>
</feature>
<name>A0ABD5S3E2_9EURY</name>
<sequence length="116" mass="12841">MNDARDASERGGSSVDSVTRAPVDESGDGGTRADVDVPDGAKSHVCEHCGHPFPEERYRTLHAGLEHYDRLDDDEREAFGEAYEAEGAEIRRFRLLALAALLLLYFGFLFMYAAFA</sequence>
<keyword evidence="2" id="KW-0812">Transmembrane</keyword>
<dbReference type="InterPro" id="IPR013087">
    <property type="entry name" value="Znf_C2H2_type"/>
</dbReference>